<keyword evidence="3" id="KW-1185">Reference proteome</keyword>
<evidence type="ECO:0000313" key="3">
    <source>
        <dbReference type="Proteomes" id="UP000799441"/>
    </source>
</evidence>
<evidence type="ECO:0000259" key="1">
    <source>
        <dbReference type="Pfam" id="PF08450"/>
    </source>
</evidence>
<dbReference type="Proteomes" id="UP000799441">
    <property type="component" value="Unassembled WGS sequence"/>
</dbReference>
<dbReference type="AlphaFoldDB" id="A0A9P4Q3Y5"/>
<dbReference type="InterPro" id="IPR011042">
    <property type="entry name" value="6-blade_b-propeller_TolB-like"/>
</dbReference>
<organism evidence="2 3">
    <name type="scientific">Polychaeton citri CBS 116435</name>
    <dbReference type="NCBI Taxonomy" id="1314669"/>
    <lineage>
        <taxon>Eukaryota</taxon>
        <taxon>Fungi</taxon>
        <taxon>Dikarya</taxon>
        <taxon>Ascomycota</taxon>
        <taxon>Pezizomycotina</taxon>
        <taxon>Dothideomycetes</taxon>
        <taxon>Dothideomycetidae</taxon>
        <taxon>Capnodiales</taxon>
        <taxon>Capnodiaceae</taxon>
        <taxon>Polychaeton</taxon>
    </lineage>
</organism>
<dbReference type="Gene3D" id="2.120.10.30">
    <property type="entry name" value="TolB, C-terminal domain"/>
    <property type="match status" value="1"/>
</dbReference>
<protein>
    <submittedName>
        <fullName evidence="2">Calcium-dependent phosphotriesterase</fullName>
    </submittedName>
</protein>
<comment type="caution">
    <text evidence="2">The sequence shown here is derived from an EMBL/GenBank/DDBJ whole genome shotgun (WGS) entry which is preliminary data.</text>
</comment>
<dbReference type="InterPro" id="IPR051288">
    <property type="entry name" value="Serum_paraoxonase/arylesterase"/>
</dbReference>
<dbReference type="Pfam" id="PF08450">
    <property type="entry name" value="SGL"/>
    <property type="match status" value="1"/>
</dbReference>
<dbReference type="OrthoDB" id="5307922at2759"/>
<dbReference type="EMBL" id="MU003802">
    <property type="protein sequence ID" value="KAF2720152.1"/>
    <property type="molecule type" value="Genomic_DNA"/>
</dbReference>
<dbReference type="PANTHER" id="PTHR11799:SF20">
    <property type="entry name" value="SMP-30_GLUCONOLACTONASE_LRE-LIKE REGION DOMAIN-CONTAINING PROTEIN"/>
    <property type="match status" value="1"/>
</dbReference>
<feature type="domain" description="SMP-30/Gluconolactonase/LRE-like region" evidence="1">
    <location>
        <begin position="193"/>
        <end position="315"/>
    </location>
</feature>
<evidence type="ECO:0000313" key="2">
    <source>
        <dbReference type="EMBL" id="KAF2720152.1"/>
    </source>
</evidence>
<dbReference type="InterPro" id="IPR013658">
    <property type="entry name" value="SGL"/>
</dbReference>
<dbReference type="SUPFAM" id="SSF63829">
    <property type="entry name" value="Calcium-dependent phosphotriesterase"/>
    <property type="match status" value="1"/>
</dbReference>
<reference evidence="2" key="1">
    <citation type="journal article" date="2020" name="Stud. Mycol.">
        <title>101 Dothideomycetes genomes: a test case for predicting lifestyles and emergence of pathogens.</title>
        <authorList>
            <person name="Haridas S."/>
            <person name="Albert R."/>
            <person name="Binder M."/>
            <person name="Bloem J."/>
            <person name="Labutti K."/>
            <person name="Salamov A."/>
            <person name="Andreopoulos B."/>
            <person name="Baker S."/>
            <person name="Barry K."/>
            <person name="Bills G."/>
            <person name="Bluhm B."/>
            <person name="Cannon C."/>
            <person name="Castanera R."/>
            <person name="Culley D."/>
            <person name="Daum C."/>
            <person name="Ezra D."/>
            <person name="Gonzalez J."/>
            <person name="Henrissat B."/>
            <person name="Kuo A."/>
            <person name="Liang C."/>
            <person name="Lipzen A."/>
            <person name="Lutzoni F."/>
            <person name="Magnuson J."/>
            <person name="Mondo S."/>
            <person name="Nolan M."/>
            <person name="Ohm R."/>
            <person name="Pangilinan J."/>
            <person name="Park H.-J."/>
            <person name="Ramirez L."/>
            <person name="Alfaro M."/>
            <person name="Sun H."/>
            <person name="Tritt A."/>
            <person name="Yoshinaga Y."/>
            <person name="Zwiers L.-H."/>
            <person name="Turgeon B."/>
            <person name="Goodwin S."/>
            <person name="Spatafora J."/>
            <person name="Crous P."/>
            <person name="Grigoriev I."/>
        </authorList>
    </citation>
    <scope>NUCLEOTIDE SEQUENCE</scope>
    <source>
        <strain evidence="2">CBS 116435</strain>
    </source>
</reference>
<sequence length="397" mass="43644">MVGLLFKIGLTLVIGLAVLYQTVVKDYLLLFYGIGREIQPVSDFPYQCRRIQDPRLSACEDMWFSEATRKLLLACSDPSSRRHWLPNMGFHNVSGRSLHDAVIALDVDKPDGDSFEYEVLSMPDFHEPLHLLGLTGGARSRGFELYLVNSKPSVDPATGALLDQENVGANSTIEHFKIDFHNNALLHLGTFANDRVVTPNNIALSTQGGIYFTNDHGVHKTGLGHTLSPIIGSGDLSYCDAKYKCKRVASGLKFPNGLALARDGLLYVPSTVAGGLHVYEPHVDGSAKKLGVVDVPYSIDNLSVDGKKNIIIAAFPIIAEVAKAFSDPYGYRVPSTILKLYRDQYGNQVWEKLIEDRDGKVLPLTTTAIHDAKTGRLFLSSIVSPFITVCDPEKKKK</sequence>
<accession>A0A9P4Q3Y5</accession>
<gene>
    <name evidence="2" type="ORF">K431DRAFT_286003</name>
</gene>
<dbReference type="PANTHER" id="PTHR11799">
    <property type="entry name" value="PARAOXONASE"/>
    <property type="match status" value="1"/>
</dbReference>
<name>A0A9P4Q3Y5_9PEZI</name>
<proteinExistence type="predicted"/>